<sequence length="290" mass="33568">MYNDELNTDVQTKTVTKKQLKQASCIDDVSSYARFWLEYKNYFLTIPEMKERLARKTNNTTWIDQVVNRLVEVGSLKLDSAFVESYAQQCFFGDYGSGYIVNKLTKKGLSKEFVLSHISKYKLAHNIDEQKILNGYINSTYISFTITIESLRRNLEKRGFHWKAVDQAIKQHPKSNTLKTKIQVKAEKTDVKAEIVKMSRRGKGLRFITQVLKSKLVDVSNIEKLANELALDGDVDFYQIATSELSKYASKRRLNLIEYSDKSKAFKYLLDRGFTTEQINYGLDELLKTE</sequence>
<dbReference type="InterPro" id="IPR003783">
    <property type="entry name" value="Regulatory_RecX"/>
</dbReference>
<evidence type="ECO:0000256" key="1">
    <source>
        <dbReference type="ARBA" id="ARBA00022490"/>
    </source>
</evidence>
<geneLocation type="plasmid" evidence="2">
    <name>pL289</name>
</geneLocation>
<keyword evidence="2" id="KW-0614">Plasmid</keyword>
<dbReference type="PANTHER" id="PTHR33602:SF1">
    <property type="entry name" value="REGULATORY PROTEIN RECX FAMILY PROTEIN"/>
    <property type="match status" value="1"/>
</dbReference>
<reference evidence="2" key="1">
    <citation type="submission" date="2016-10" db="EMBL/GenBank/DDBJ databases">
        <title>The High Quality Genome of Vibrio alginolyticus K01M1.</title>
        <authorList>
            <person name="Wendling C."/>
            <person name="Chibani C.M."/>
            <person name="Hertel R."/>
            <person name="Sproer C."/>
            <person name="Bunk B."/>
            <person name="Overmann J."/>
            <person name="Roth O."/>
            <person name="Liesegang H."/>
        </authorList>
    </citation>
    <scope>NUCLEOTIDE SEQUENCE</scope>
    <source>
        <strain evidence="2">K05K4</strain>
        <plasmid evidence="2">pL289</plasmid>
    </source>
</reference>
<name>A0A1W6TLM9_VIBAL</name>
<evidence type="ECO:0000313" key="2">
    <source>
        <dbReference type="EMBL" id="ARP21798.1"/>
    </source>
</evidence>
<dbReference type="AlphaFoldDB" id="A0A1W6TLM9"/>
<keyword evidence="1" id="KW-0963">Cytoplasm</keyword>
<organism evidence="2">
    <name type="scientific">Vibrio alginolyticus</name>
    <dbReference type="NCBI Taxonomy" id="663"/>
    <lineage>
        <taxon>Bacteria</taxon>
        <taxon>Pseudomonadati</taxon>
        <taxon>Pseudomonadota</taxon>
        <taxon>Gammaproteobacteria</taxon>
        <taxon>Vibrionales</taxon>
        <taxon>Vibrionaceae</taxon>
        <taxon>Vibrio</taxon>
    </lineage>
</organism>
<dbReference type="GO" id="GO:0006282">
    <property type="term" value="P:regulation of DNA repair"/>
    <property type="evidence" value="ECO:0007669"/>
    <property type="project" value="InterPro"/>
</dbReference>
<dbReference type="RefSeq" id="WP_086048414.1">
    <property type="nucleotide sequence ID" value="NZ_CP017893.1"/>
</dbReference>
<gene>
    <name evidence="2" type="ORF">K05K4_50960</name>
</gene>
<accession>A0A1W6TLM9</accession>
<protein>
    <submittedName>
        <fullName evidence="2">Recombination regulator RecX</fullName>
    </submittedName>
</protein>
<proteinExistence type="predicted"/>
<dbReference type="EMBL" id="CP017904">
    <property type="protein sequence ID" value="ARP21798.1"/>
    <property type="molecule type" value="Genomic_DNA"/>
</dbReference>
<dbReference type="PANTHER" id="PTHR33602">
    <property type="entry name" value="REGULATORY PROTEIN RECX FAMILY PROTEIN"/>
    <property type="match status" value="1"/>
</dbReference>